<accession>A0A8J3ZUQ8</accession>
<evidence type="ECO:0000313" key="1">
    <source>
        <dbReference type="EMBL" id="GIJ68453.1"/>
    </source>
</evidence>
<proteinExistence type="predicted"/>
<reference evidence="1" key="1">
    <citation type="submission" date="2021-01" db="EMBL/GenBank/DDBJ databases">
        <title>Whole genome shotgun sequence of Virgisporangium ochraceum NBRC 16418.</title>
        <authorList>
            <person name="Komaki H."/>
            <person name="Tamura T."/>
        </authorList>
    </citation>
    <scope>NUCLEOTIDE SEQUENCE</scope>
    <source>
        <strain evidence="1">NBRC 16418</strain>
    </source>
</reference>
<dbReference type="Proteomes" id="UP000635606">
    <property type="component" value="Unassembled WGS sequence"/>
</dbReference>
<organism evidence="1 2">
    <name type="scientific">Virgisporangium ochraceum</name>
    <dbReference type="NCBI Taxonomy" id="65505"/>
    <lineage>
        <taxon>Bacteria</taxon>
        <taxon>Bacillati</taxon>
        <taxon>Actinomycetota</taxon>
        <taxon>Actinomycetes</taxon>
        <taxon>Micromonosporales</taxon>
        <taxon>Micromonosporaceae</taxon>
        <taxon>Virgisporangium</taxon>
    </lineage>
</organism>
<sequence>MTTNEDKNVQPDDEAAEIEVVAHSGEETEDPPSCFGIHIEK</sequence>
<name>A0A8J3ZUQ8_9ACTN</name>
<keyword evidence="2" id="KW-1185">Reference proteome</keyword>
<dbReference type="RefSeq" id="WP_275423727.1">
    <property type="nucleotide sequence ID" value="NZ_BOPH01000042.1"/>
</dbReference>
<dbReference type="AlphaFoldDB" id="A0A8J3ZUQ8"/>
<evidence type="ECO:0000313" key="2">
    <source>
        <dbReference type="Proteomes" id="UP000635606"/>
    </source>
</evidence>
<comment type="caution">
    <text evidence="1">The sequence shown here is derived from an EMBL/GenBank/DDBJ whole genome shotgun (WGS) entry which is preliminary data.</text>
</comment>
<protein>
    <submittedName>
        <fullName evidence="1">Uncharacterized protein</fullName>
    </submittedName>
</protein>
<gene>
    <name evidence="1" type="ORF">Voc01_033700</name>
</gene>
<dbReference type="EMBL" id="BOPH01000042">
    <property type="protein sequence ID" value="GIJ68453.1"/>
    <property type="molecule type" value="Genomic_DNA"/>
</dbReference>